<gene>
    <name evidence="1" type="ORF">EAJ18_19265</name>
</gene>
<comment type="caution">
    <text evidence="1">The sequence shown here is derived from an EMBL/GenBank/DDBJ whole genome shotgun (WGS) entry which is preliminary data.</text>
</comment>
<proteinExistence type="predicted"/>
<accession>A0ABY0HQ91</accession>
<evidence type="ECO:0000313" key="2">
    <source>
        <dbReference type="Proteomes" id="UP000292985"/>
    </source>
</evidence>
<evidence type="ECO:0000313" key="1">
    <source>
        <dbReference type="EMBL" id="RYT41451.1"/>
    </source>
</evidence>
<reference evidence="1 2" key="1">
    <citation type="journal article" date="2019" name="Science, e1252229">
        <title>Invertible promoters mediate bacterial phase variation, antibiotic resistance, and host adaptation in the gut.</title>
        <authorList>
            <person name="Jiang X."/>
            <person name="Hall A.B."/>
            <person name="Arthur T.D."/>
            <person name="Plichta D.R."/>
            <person name="Covington C.T."/>
            <person name="Poyet M."/>
            <person name="Crothers J."/>
            <person name="Moses P.L."/>
            <person name="Tolonen A.C."/>
            <person name="Vlamakis H."/>
            <person name="Alm E.J."/>
            <person name="Xavier R.J."/>
        </authorList>
    </citation>
    <scope>NUCLEOTIDE SEQUENCE [LARGE SCALE GENOMIC DNA]</scope>
    <source>
        <strain evidence="2">ca_0067</strain>
    </source>
</reference>
<dbReference type="EMBL" id="RCYA01000010">
    <property type="protein sequence ID" value="RYT41451.1"/>
    <property type="molecule type" value="Genomic_DNA"/>
</dbReference>
<dbReference type="Proteomes" id="UP000292985">
    <property type="component" value="Unassembled WGS sequence"/>
</dbReference>
<keyword evidence="2" id="KW-1185">Reference proteome</keyword>
<organism evidence="1 2">
    <name type="scientific">Citrobacter amalonaticus</name>
    <dbReference type="NCBI Taxonomy" id="35703"/>
    <lineage>
        <taxon>Bacteria</taxon>
        <taxon>Pseudomonadati</taxon>
        <taxon>Pseudomonadota</taxon>
        <taxon>Gammaproteobacteria</taxon>
        <taxon>Enterobacterales</taxon>
        <taxon>Enterobacteriaceae</taxon>
        <taxon>Citrobacter</taxon>
    </lineage>
</organism>
<protein>
    <submittedName>
        <fullName evidence="1">Uncharacterized protein</fullName>
    </submittedName>
</protein>
<sequence>MISPFRRTFLPVGREHNIAPSAGLFASIALKQGNFVTAIISSTFNSLNPSETLRFIRQTCYLQHQDNIATFY</sequence>
<name>A0ABY0HQ91_CITAM</name>